<dbReference type="EMBL" id="ML732402">
    <property type="protein sequence ID" value="KAB8068292.1"/>
    <property type="molecule type" value="Genomic_DNA"/>
</dbReference>
<feature type="compositionally biased region" description="Basic and acidic residues" evidence="1">
    <location>
        <begin position="67"/>
        <end position="77"/>
    </location>
</feature>
<proteinExistence type="predicted"/>
<dbReference type="PANTHER" id="PTHR38116:SF1">
    <property type="entry name" value="BZIP DOMAIN-CONTAINING PROTEIN"/>
    <property type="match status" value="1"/>
</dbReference>
<gene>
    <name evidence="2" type="ORF">BDV29DRAFT_71974</name>
</gene>
<feature type="region of interest" description="Disordered" evidence="1">
    <location>
        <begin position="67"/>
        <end position="88"/>
    </location>
</feature>
<dbReference type="OrthoDB" id="2245989at2759"/>
<organism evidence="2 3">
    <name type="scientific">Aspergillus leporis</name>
    <dbReference type="NCBI Taxonomy" id="41062"/>
    <lineage>
        <taxon>Eukaryota</taxon>
        <taxon>Fungi</taxon>
        <taxon>Dikarya</taxon>
        <taxon>Ascomycota</taxon>
        <taxon>Pezizomycotina</taxon>
        <taxon>Eurotiomycetes</taxon>
        <taxon>Eurotiomycetidae</taxon>
        <taxon>Eurotiales</taxon>
        <taxon>Aspergillaceae</taxon>
        <taxon>Aspergillus</taxon>
        <taxon>Aspergillus subgen. Circumdati</taxon>
    </lineage>
</organism>
<evidence type="ECO:0000313" key="3">
    <source>
        <dbReference type="Proteomes" id="UP000326565"/>
    </source>
</evidence>
<protein>
    <recommendedName>
        <fullName evidence="4">BZIP domain-containing protein</fullName>
    </recommendedName>
</protein>
<sequence length="314" mass="35615">MNDGRAKVAQSPGKRIALQSFSQRLGAWPGEDWSGITDPKQRRKLQNRLNQRARRLQNKGQAISLVKDKKDQRDGRRSTANQQQPSAALGAAHQDNEQISATHLIIDQSPPTLLGDIDKVHILELDVPATKAVIQRLETIAHQYYLLGSPRTDLLLHLTQLNFTRALMENTRILGLTSDKLYDDALSPFNTAGPWQYAFEHSLPPSLQPTMIQRSIVHHPWLDLLPVPQMRDNLIRAGETFDETQLCLDMKGCGSVSGGAGIVVWKDPWDPAGWEVTEAFSCSWGWVIWNCCELFRSTNHWRAERNEKPLFRTW</sequence>
<evidence type="ECO:0008006" key="4">
    <source>
        <dbReference type="Google" id="ProtNLM"/>
    </source>
</evidence>
<reference evidence="2 3" key="1">
    <citation type="submission" date="2019-04" db="EMBL/GenBank/DDBJ databases">
        <title>Friends and foes A comparative genomics study of 23 Aspergillus species from section Flavi.</title>
        <authorList>
            <consortium name="DOE Joint Genome Institute"/>
            <person name="Kjaerbolling I."/>
            <person name="Vesth T."/>
            <person name="Frisvad J.C."/>
            <person name="Nybo J.L."/>
            <person name="Theobald S."/>
            <person name="Kildgaard S."/>
            <person name="Isbrandt T."/>
            <person name="Kuo A."/>
            <person name="Sato A."/>
            <person name="Lyhne E.K."/>
            <person name="Kogle M.E."/>
            <person name="Wiebenga A."/>
            <person name="Kun R.S."/>
            <person name="Lubbers R.J."/>
            <person name="Makela M.R."/>
            <person name="Barry K."/>
            <person name="Chovatia M."/>
            <person name="Clum A."/>
            <person name="Daum C."/>
            <person name="Haridas S."/>
            <person name="He G."/>
            <person name="LaButti K."/>
            <person name="Lipzen A."/>
            <person name="Mondo S."/>
            <person name="Riley R."/>
            <person name="Salamov A."/>
            <person name="Simmons B.A."/>
            <person name="Magnuson J.K."/>
            <person name="Henrissat B."/>
            <person name="Mortensen U.H."/>
            <person name="Larsen T.O."/>
            <person name="Devries R.P."/>
            <person name="Grigoriev I.V."/>
            <person name="Machida M."/>
            <person name="Baker S.E."/>
            <person name="Andersen M.R."/>
        </authorList>
    </citation>
    <scope>NUCLEOTIDE SEQUENCE [LARGE SCALE GENOMIC DNA]</scope>
    <source>
        <strain evidence="2 3">CBS 151.66</strain>
    </source>
</reference>
<dbReference type="PANTHER" id="PTHR38116">
    <property type="entry name" value="CHROMOSOME 7, WHOLE GENOME SHOTGUN SEQUENCE"/>
    <property type="match status" value="1"/>
</dbReference>
<evidence type="ECO:0000256" key="1">
    <source>
        <dbReference type="SAM" id="MobiDB-lite"/>
    </source>
</evidence>
<name>A0A5N5WMP5_9EURO</name>
<evidence type="ECO:0000313" key="2">
    <source>
        <dbReference type="EMBL" id="KAB8068292.1"/>
    </source>
</evidence>
<keyword evidence="3" id="KW-1185">Reference proteome</keyword>
<accession>A0A5N5WMP5</accession>
<dbReference type="Pfam" id="PF11905">
    <property type="entry name" value="DUF3425"/>
    <property type="match status" value="1"/>
</dbReference>
<dbReference type="AlphaFoldDB" id="A0A5N5WMP5"/>
<dbReference type="Proteomes" id="UP000326565">
    <property type="component" value="Unassembled WGS sequence"/>
</dbReference>
<dbReference type="InterPro" id="IPR021833">
    <property type="entry name" value="DUF3425"/>
</dbReference>